<keyword evidence="1" id="KW-0732">Signal</keyword>
<dbReference type="GO" id="GO:0019867">
    <property type="term" value="C:outer membrane"/>
    <property type="evidence" value="ECO:0007669"/>
    <property type="project" value="InterPro"/>
</dbReference>
<comment type="caution">
    <text evidence="2">The sequence shown here is derived from an EMBL/GenBank/DDBJ whole genome shotgun (WGS) entry which is preliminary data.</text>
</comment>
<dbReference type="GO" id="GO:2001070">
    <property type="term" value="F:starch binding"/>
    <property type="evidence" value="ECO:0007669"/>
    <property type="project" value="InterPro"/>
</dbReference>
<dbReference type="STRING" id="1122991.GCA_000613445_00279"/>
<gene>
    <name evidence="2" type="ORF">EJ73_02726</name>
</gene>
<dbReference type="EMBL" id="QJJX01000059">
    <property type="protein sequence ID" value="PXX17108.1"/>
    <property type="molecule type" value="Genomic_DNA"/>
</dbReference>
<organism evidence="2 3">
    <name type="scientific">Hoylesella shahii DSM 15611 = JCM 12083</name>
    <dbReference type="NCBI Taxonomy" id="1122991"/>
    <lineage>
        <taxon>Bacteria</taxon>
        <taxon>Pseudomonadati</taxon>
        <taxon>Bacteroidota</taxon>
        <taxon>Bacteroidia</taxon>
        <taxon>Bacteroidales</taxon>
        <taxon>Prevotellaceae</taxon>
        <taxon>Hoylesella</taxon>
    </lineage>
</organism>
<dbReference type="RefSeq" id="WP_025817587.1">
    <property type="nucleotide sequence ID" value="NZ_BAIZ01000071.1"/>
</dbReference>
<dbReference type="PROSITE" id="PS51257">
    <property type="entry name" value="PROKAR_LIPOPROTEIN"/>
    <property type="match status" value="1"/>
</dbReference>
<keyword evidence="3" id="KW-1185">Reference proteome</keyword>
<dbReference type="AlphaFoldDB" id="A0A318HUC7"/>
<name>A0A318HUC7_9BACT</name>
<evidence type="ECO:0000256" key="1">
    <source>
        <dbReference type="SAM" id="SignalP"/>
    </source>
</evidence>
<accession>A0A318HUC7</accession>
<feature type="signal peptide" evidence="1">
    <location>
        <begin position="1"/>
        <end position="22"/>
    </location>
</feature>
<proteinExistence type="predicted"/>
<dbReference type="Proteomes" id="UP000248314">
    <property type="component" value="Unassembled WGS sequence"/>
</dbReference>
<protein>
    <submittedName>
        <fullName evidence="2">Uncharacterized protein DUF5019</fullName>
    </submittedName>
</protein>
<feature type="chain" id="PRO_5016334884" evidence="1">
    <location>
        <begin position="23"/>
        <end position="519"/>
    </location>
</feature>
<evidence type="ECO:0000313" key="3">
    <source>
        <dbReference type="Proteomes" id="UP000248314"/>
    </source>
</evidence>
<sequence>MKNIIKHASHAFLPLLATLAMVACHDDKDIVVINENLPLKVAHLYMVGDATPAGWSIDNPTELTRDANDQFVFTYHGKLNTGELKFPLSKGDWGATFIYAPAAETEINDKGVAQSAIDVRKGGNDNKWKVTQAGIYTLTLNLREFKINATYEGAEPLVPINSNTLGFIGDATPAGWTTEAATMFTKTSDSPLQFTYEGHLKVGEFKLAYDGTVLKDFAGPYIQAPEPDVTINGDGVSAQGMNVGGADNKWKVTQAGTYKLLFDLTNHSLSVLSFAPDPASNPWNTSTLFMIGDAATGWNIGDALPFKKVAEHTFVYAGELKAGVFKLMTNNTGAFGTEDKDWFYAPANETTISTTGVAANGIVAGNGKSDDNKWKVTQAGNYVLTIDMDTHKISAEYVGETSSSIATAEARLVGDATPTGWDIAGTAMTKETTNALQFSWQGKLKEGEFKVAITSTNNDFSGEWLQAPAANTLVGTTGITNGGVVKGGDDKKWKVTTAGTYKITINFSARVINITYLGA</sequence>
<dbReference type="Gene3D" id="2.60.40.3620">
    <property type="match status" value="4"/>
</dbReference>
<evidence type="ECO:0000313" key="2">
    <source>
        <dbReference type="EMBL" id="PXX17108.1"/>
    </source>
</evidence>
<dbReference type="OrthoDB" id="975117at2"/>
<reference evidence="2 3" key="1">
    <citation type="submission" date="2018-05" db="EMBL/GenBank/DDBJ databases">
        <title>Genomic Encyclopedia of Type Strains, Phase I: the one thousand microbial genomes (KMG-I) project.</title>
        <authorList>
            <person name="Kyrpides N."/>
        </authorList>
    </citation>
    <scope>NUCLEOTIDE SEQUENCE [LARGE SCALE GENOMIC DNA]</scope>
    <source>
        <strain evidence="2 3">DSM 15611</strain>
    </source>
</reference>